<dbReference type="Proteomes" id="UP001597641">
    <property type="component" value="Unassembled WGS sequence"/>
</dbReference>
<evidence type="ECO:0000313" key="3">
    <source>
        <dbReference type="Proteomes" id="UP001597641"/>
    </source>
</evidence>
<accession>A0ABW6BXE2</accession>
<organism evidence="2 3">
    <name type="scientific">Pontibacter toksunensis</name>
    <dbReference type="NCBI Taxonomy" id="1332631"/>
    <lineage>
        <taxon>Bacteria</taxon>
        <taxon>Pseudomonadati</taxon>
        <taxon>Bacteroidota</taxon>
        <taxon>Cytophagia</taxon>
        <taxon>Cytophagales</taxon>
        <taxon>Hymenobacteraceae</taxon>
        <taxon>Pontibacter</taxon>
    </lineage>
</organism>
<evidence type="ECO:0000313" key="2">
    <source>
        <dbReference type="EMBL" id="MFD3001753.1"/>
    </source>
</evidence>
<comment type="caution">
    <text evidence="2">The sequence shown here is derived from an EMBL/GenBank/DDBJ whole genome shotgun (WGS) entry which is preliminary data.</text>
</comment>
<dbReference type="RefSeq" id="WP_377486207.1">
    <property type="nucleotide sequence ID" value="NZ_JBHUOX010000011.1"/>
</dbReference>
<dbReference type="InterPro" id="IPR011727">
    <property type="entry name" value="CHP02117"/>
</dbReference>
<protein>
    <submittedName>
        <fullName evidence="2">TIGR02117 family protein</fullName>
    </submittedName>
</protein>
<reference evidence="3" key="1">
    <citation type="journal article" date="2019" name="Int. J. Syst. Evol. Microbiol.">
        <title>The Global Catalogue of Microorganisms (GCM) 10K type strain sequencing project: providing services to taxonomists for standard genome sequencing and annotation.</title>
        <authorList>
            <consortium name="The Broad Institute Genomics Platform"/>
            <consortium name="The Broad Institute Genome Sequencing Center for Infectious Disease"/>
            <person name="Wu L."/>
            <person name="Ma J."/>
        </authorList>
    </citation>
    <scope>NUCLEOTIDE SEQUENCE [LARGE SCALE GENOMIC DNA]</scope>
    <source>
        <strain evidence="3">KCTC 23984</strain>
    </source>
</reference>
<dbReference type="NCBIfam" id="TIGR02117">
    <property type="entry name" value="chp_urease_rgn"/>
    <property type="match status" value="1"/>
</dbReference>
<feature type="transmembrane region" description="Helical" evidence="1">
    <location>
        <begin position="7"/>
        <end position="33"/>
    </location>
</feature>
<dbReference type="Pfam" id="PF09601">
    <property type="entry name" value="DUF2459"/>
    <property type="match status" value="1"/>
</dbReference>
<proteinExistence type="predicted"/>
<keyword evidence="1" id="KW-0472">Membrane</keyword>
<keyword evidence="1" id="KW-0812">Transmembrane</keyword>
<sequence length="230" mass="25833">MQRVVSIYFSFILWILSAVAGLAILFILSAFVLSSIPVKSSQAQASPADPIEIYVTSNGVHTDIVVPVATAVIDWRSKIPLDHFENADSSYQYIAFGWGDRQFYMETPEWDDLTLGVALRASLWPTPTAMHVEYISSRLTPTKRQQPVLLSAAHYRQLVAYIDASFQQENGKYKHIAGSGYTGQDTFYEAHGKFYILKNCNNWVNQGLKAAEVEAALWAPLPFAVMRHLR</sequence>
<keyword evidence="3" id="KW-1185">Reference proteome</keyword>
<name>A0ABW6BXE2_9BACT</name>
<dbReference type="EMBL" id="JBHUOX010000011">
    <property type="protein sequence ID" value="MFD3001753.1"/>
    <property type="molecule type" value="Genomic_DNA"/>
</dbReference>
<evidence type="ECO:0000256" key="1">
    <source>
        <dbReference type="SAM" id="Phobius"/>
    </source>
</evidence>
<gene>
    <name evidence="2" type="ORF">ACFS7Z_15375</name>
</gene>
<keyword evidence="1" id="KW-1133">Transmembrane helix</keyword>